<evidence type="ECO:0000313" key="7">
    <source>
        <dbReference type="EMBL" id="VDP14809.1"/>
    </source>
</evidence>
<dbReference type="PANTHER" id="PTHR47961">
    <property type="entry name" value="DNA POLYMERASE THETA, PUTATIVE (AFU_ORTHOLOGUE AFUA_1G05260)-RELATED"/>
    <property type="match status" value="1"/>
</dbReference>
<evidence type="ECO:0000256" key="1">
    <source>
        <dbReference type="ARBA" id="ARBA00022741"/>
    </source>
</evidence>
<evidence type="ECO:0000313" key="8">
    <source>
        <dbReference type="Proteomes" id="UP000270296"/>
    </source>
</evidence>
<dbReference type="FunFam" id="3.40.50.300:FF:000198">
    <property type="entry name" value="Activating signal cointegrator 1 complex subunit"/>
    <property type="match status" value="1"/>
</dbReference>
<keyword evidence="1" id="KW-0547">Nucleotide-binding</keyword>
<dbReference type="Gene3D" id="1.10.10.10">
    <property type="entry name" value="Winged helix-like DNA-binding domain superfamily/Winged helix DNA-binding domain"/>
    <property type="match status" value="1"/>
</dbReference>
<dbReference type="GO" id="GO:0005634">
    <property type="term" value="C:nucleus"/>
    <property type="evidence" value="ECO:0007669"/>
    <property type="project" value="TreeGrafter"/>
</dbReference>
<dbReference type="PROSITE" id="PS51192">
    <property type="entry name" value="HELICASE_ATP_BIND_1"/>
    <property type="match status" value="1"/>
</dbReference>
<dbReference type="SUPFAM" id="SSF52540">
    <property type="entry name" value="P-loop containing nucleoside triphosphate hydrolases"/>
    <property type="match status" value="2"/>
</dbReference>
<dbReference type="Gene3D" id="2.60.40.150">
    <property type="entry name" value="C2 domain"/>
    <property type="match status" value="1"/>
</dbReference>
<dbReference type="AlphaFoldDB" id="A0A183IWE7"/>
<organism evidence="9">
    <name type="scientific">Soboliphyme baturini</name>
    <dbReference type="NCBI Taxonomy" id="241478"/>
    <lineage>
        <taxon>Eukaryota</taxon>
        <taxon>Metazoa</taxon>
        <taxon>Ecdysozoa</taxon>
        <taxon>Nematoda</taxon>
        <taxon>Enoplea</taxon>
        <taxon>Dorylaimia</taxon>
        <taxon>Dioctophymatida</taxon>
        <taxon>Dioctophymatoidea</taxon>
        <taxon>Soboliphymatidae</taxon>
        <taxon>Soboliphyme</taxon>
    </lineage>
</organism>
<evidence type="ECO:0000259" key="5">
    <source>
        <dbReference type="PROSITE" id="PS51192"/>
    </source>
</evidence>
<dbReference type="SMART" id="SM00973">
    <property type="entry name" value="Sec63"/>
    <property type="match status" value="1"/>
</dbReference>
<dbReference type="Pfam" id="PF00270">
    <property type="entry name" value="DEAD"/>
    <property type="match status" value="1"/>
</dbReference>
<dbReference type="InterPro" id="IPR027417">
    <property type="entry name" value="P-loop_NTPase"/>
</dbReference>
<evidence type="ECO:0000313" key="9">
    <source>
        <dbReference type="WBParaSite" id="SBAD_0000823901-mRNA-1"/>
    </source>
</evidence>
<reference evidence="7 8" key="2">
    <citation type="submission" date="2018-11" db="EMBL/GenBank/DDBJ databases">
        <authorList>
            <consortium name="Pathogen Informatics"/>
        </authorList>
    </citation>
    <scope>NUCLEOTIDE SEQUENCE [LARGE SCALE GENOMIC DNA]</scope>
</reference>
<sequence length="841" mass="96425">MANDKRTCVMPVAHGCEDISGKVNILLQSYLSNYHPGIFSLSADENYVVDNCKRLLRALFEIALQKGWAMVATTLLRLCKAVEHEMWFFQNPLKQFRGFIKHETLEKLEKMNLTLDRIKDLTSKEISQLLRDDGEYLKSFTNKLPFLKIESNVQPITRTVLRIVLNISADFVWDRHLLSNAPCIFHIWIVDPLSNNIYHRERFVMPQKQAKSKEPQRLIFTIPVSEPLPNQYYVHWQSDSWLGSEDTLPLSFDALILPKSFPSNTKLLDLQPLSVSALGDRSLESLYTFSHFNAVQTQLFFCLFHTDSNALIGAPTGTGKTVAAELAMFRVLRQTPERKCVYIAPLKALVKERMRDWKERFEQKLNKRVVEVTGDFTPELKELLVADIIVTTPEKWDVMSRSWQTRSYVRSVALIIIDEIHLLGEERGPVLEVIVSRTNFISAATNLNLRIIGLSTALANADDLALWLGIKEFGLFNFEPSVRPVPLEVHISGYSERRYCPRMAKMNKPCFQAIKTHSPEMPVLIFVSSRRQTRLTSDDLIAYICGSDHPKQWLHMTEDEFSIVRDMIHEPALKTTLSFGIGMHHAGMYENDRRLVEDLFAERKIQVLIATATLAWGINLPAHLVIVKGTEYYDGKTRGFVDFPITDVLQMIGRAGRPQFDDRGIAVILAEDRKKEFIRKFLYEPLPVESNLLEAFPDHLNAEIVAGTINTTHQALDYLTWTYFFRRMFINPCYYGLQSHEPLQVNKFLSGIVQQAIGALESSSCVCTLEDRRTVCATFLGRIASYYYLSHKTVKLLNLQLKNDVKIPDLLKILSAVTEYNDVPVRHNEDELNRYKIDLGT</sequence>
<dbReference type="InterPro" id="IPR036390">
    <property type="entry name" value="WH_DNA-bd_sf"/>
</dbReference>
<dbReference type="InterPro" id="IPR057842">
    <property type="entry name" value="WH_MER3"/>
</dbReference>
<reference evidence="9" key="1">
    <citation type="submission" date="2016-06" db="UniProtKB">
        <authorList>
            <consortium name="WormBaseParasite"/>
        </authorList>
    </citation>
    <scope>IDENTIFICATION</scope>
</reference>
<evidence type="ECO:0000256" key="2">
    <source>
        <dbReference type="ARBA" id="ARBA00022801"/>
    </source>
</evidence>
<evidence type="ECO:0000259" key="6">
    <source>
        <dbReference type="PROSITE" id="PS51194"/>
    </source>
</evidence>
<dbReference type="WBParaSite" id="SBAD_0000823901-mRNA-1">
    <property type="protein sequence ID" value="SBAD_0000823901-mRNA-1"/>
    <property type="gene ID" value="SBAD_0000823901"/>
</dbReference>
<dbReference type="OrthoDB" id="5575at2759"/>
<dbReference type="FunFam" id="1.10.10.10:FF:000012">
    <property type="entry name" value="U5 small nuclear ribonucleoprotein helicase"/>
    <property type="match status" value="1"/>
</dbReference>
<keyword evidence="8" id="KW-1185">Reference proteome</keyword>
<gene>
    <name evidence="7" type="ORF">SBAD_LOCUS7944</name>
</gene>
<dbReference type="GO" id="GO:0016787">
    <property type="term" value="F:hydrolase activity"/>
    <property type="evidence" value="ECO:0007669"/>
    <property type="project" value="UniProtKB-KW"/>
</dbReference>
<dbReference type="FunFam" id="3.40.50.300:FF:000231">
    <property type="entry name" value="Activating signal cointegrator 1 complex subunit 3"/>
    <property type="match status" value="1"/>
</dbReference>
<evidence type="ECO:0000256" key="3">
    <source>
        <dbReference type="ARBA" id="ARBA00022806"/>
    </source>
</evidence>
<dbReference type="SUPFAM" id="SSF158702">
    <property type="entry name" value="Sec63 N-terminal domain-like"/>
    <property type="match status" value="1"/>
</dbReference>
<dbReference type="SMART" id="SM00490">
    <property type="entry name" value="HELICc"/>
    <property type="match status" value="1"/>
</dbReference>
<dbReference type="Gene3D" id="1.10.150.20">
    <property type="entry name" value="5' to 3' exonuclease, C-terminal subdomain"/>
    <property type="match status" value="1"/>
</dbReference>
<dbReference type="InterPro" id="IPR004179">
    <property type="entry name" value="Sec63-dom"/>
</dbReference>
<dbReference type="CDD" id="cd18795">
    <property type="entry name" value="SF2_C_Ski2"/>
    <property type="match status" value="1"/>
</dbReference>
<dbReference type="PROSITE" id="PS51194">
    <property type="entry name" value="HELICASE_CTER"/>
    <property type="match status" value="1"/>
</dbReference>
<dbReference type="InterPro" id="IPR036388">
    <property type="entry name" value="WH-like_DNA-bd_sf"/>
</dbReference>
<dbReference type="InterPro" id="IPR014001">
    <property type="entry name" value="Helicase_ATP-bd"/>
</dbReference>
<keyword evidence="2" id="KW-0378">Hydrolase</keyword>
<dbReference type="InterPro" id="IPR001650">
    <property type="entry name" value="Helicase_C-like"/>
</dbReference>
<dbReference type="Gene3D" id="1.10.3380.10">
    <property type="entry name" value="Sec63 N-terminal domain-like domain"/>
    <property type="match status" value="2"/>
</dbReference>
<accession>A0A183IWE7</accession>
<dbReference type="GO" id="GO:0004386">
    <property type="term" value="F:helicase activity"/>
    <property type="evidence" value="ECO:0007669"/>
    <property type="project" value="UniProtKB-KW"/>
</dbReference>
<evidence type="ECO:0000256" key="4">
    <source>
        <dbReference type="ARBA" id="ARBA00022840"/>
    </source>
</evidence>
<name>A0A183IWE7_9BILA</name>
<dbReference type="SUPFAM" id="SSF46785">
    <property type="entry name" value="Winged helix' DNA-binding domain"/>
    <property type="match status" value="1"/>
</dbReference>
<feature type="domain" description="Helicase ATP-binding" evidence="5">
    <location>
        <begin position="301"/>
        <end position="476"/>
    </location>
</feature>
<feature type="domain" description="Helicase C-terminal" evidence="6">
    <location>
        <begin position="509"/>
        <end position="704"/>
    </location>
</feature>
<proteinExistence type="predicted"/>
<dbReference type="Pfam" id="PF23445">
    <property type="entry name" value="WHD_SNRNP200"/>
    <property type="match status" value="1"/>
</dbReference>
<dbReference type="SMART" id="SM00487">
    <property type="entry name" value="DEXDc"/>
    <property type="match status" value="1"/>
</dbReference>
<dbReference type="Proteomes" id="UP000270296">
    <property type="component" value="Unassembled WGS sequence"/>
</dbReference>
<dbReference type="Pfam" id="PF02889">
    <property type="entry name" value="Sec63"/>
    <property type="match status" value="2"/>
</dbReference>
<dbReference type="Pfam" id="PF00271">
    <property type="entry name" value="Helicase_C"/>
    <property type="match status" value="1"/>
</dbReference>
<dbReference type="InterPro" id="IPR011545">
    <property type="entry name" value="DEAD/DEAH_box_helicase_dom"/>
</dbReference>
<protein>
    <submittedName>
        <fullName evidence="9">Activating signal cointegrator 1 complex subunit 3</fullName>
    </submittedName>
</protein>
<dbReference type="Gene3D" id="3.40.50.300">
    <property type="entry name" value="P-loop containing nucleotide triphosphate hydrolases"/>
    <property type="match status" value="2"/>
</dbReference>
<keyword evidence="3" id="KW-0347">Helicase</keyword>
<dbReference type="GO" id="GO:0003676">
    <property type="term" value="F:nucleic acid binding"/>
    <property type="evidence" value="ECO:0007669"/>
    <property type="project" value="InterPro"/>
</dbReference>
<keyword evidence="4" id="KW-0067">ATP-binding</keyword>
<dbReference type="EMBL" id="UZAM01011098">
    <property type="protein sequence ID" value="VDP14809.1"/>
    <property type="molecule type" value="Genomic_DNA"/>
</dbReference>
<dbReference type="PANTHER" id="PTHR47961:SF4">
    <property type="entry name" value="ACTIVATING SIGNAL COINTEGRATOR 1 COMPLEX SUBUNIT 3"/>
    <property type="match status" value="1"/>
</dbReference>
<dbReference type="GO" id="GO:0005524">
    <property type="term" value="F:ATP binding"/>
    <property type="evidence" value="ECO:0007669"/>
    <property type="project" value="UniProtKB-KW"/>
</dbReference>
<dbReference type="InterPro" id="IPR050474">
    <property type="entry name" value="Hel308_SKI2-like"/>
</dbReference>
<dbReference type="InterPro" id="IPR035892">
    <property type="entry name" value="C2_domain_sf"/>
</dbReference>